<dbReference type="SUPFAM" id="SSF81901">
    <property type="entry name" value="HCP-like"/>
    <property type="match status" value="1"/>
</dbReference>
<dbReference type="PANTHER" id="PTHR45011:SF1">
    <property type="entry name" value="DAP3-BINDING CELL DEATH ENHANCER 1"/>
    <property type="match status" value="1"/>
</dbReference>
<reference evidence="1" key="1">
    <citation type="submission" date="2023-07" db="EMBL/GenBank/DDBJ databases">
        <title>Genomic Encyclopedia of Type Strains, Phase IV (KMG-IV): sequencing the most valuable type-strain genomes for metagenomic binning, comparative biology and taxonomic classification.</title>
        <authorList>
            <person name="Goeker M."/>
        </authorList>
    </citation>
    <scope>NUCLEOTIDE SEQUENCE</scope>
    <source>
        <strain evidence="1">DSM 19569</strain>
    </source>
</reference>
<dbReference type="PANTHER" id="PTHR45011">
    <property type="entry name" value="DAP3-BINDING CELL DEATH ENHANCER 1"/>
    <property type="match status" value="1"/>
</dbReference>
<dbReference type="InterPro" id="IPR006597">
    <property type="entry name" value="Sel1-like"/>
</dbReference>
<sequence>MHHNSEADWRCILDCHPELAVRWIQFAAERGFKTAQLVLGQMHLDGRGVSCDPVIAYSWFERAARIGSLDARNMLGRCHEFGWGVTADHAAAMTHYRKAAAAGHPWALYNVGCLLLYGKAERNHAKAFRHFMAATEAGHAEARAKAFGLLGRCHEEGWGTPVDRAAALRCYQLAAEGGDCWGALNLGLLALDAGRKEVAMCELERAVALATPHARDAIARTLSRHPDPAVAKVVSHIATSRADRTAAASQTLDPRSFLHRLNLRHRAQFCLALILVFVFVARRQGKLL</sequence>
<dbReference type="InterPro" id="IPR011990">
    <property type="entry name" value="TPR-like_helical_dom_sf"/>
</dbReference>
<dbReference type="InterPro" id="IPR052748">
    <property type="entry name" value="ISR_Activator"/>
</dbReference>
<dbReference type="Gene3D" id="1.25.40.10">
    <property type="entry name" value="Tetratricopeptide repeat domain"/>
    <property type="match status" value="1"/>
</dbReference>
<dbReference type="RefSeq" id="WP_230367883.1">
    <property type="nucleotide sequence ID" value="NZ_JAJALK010000017.1"/>
</dbReference>
<organism evidence="1 2">
    <name type="scientific">Methylobacterium brachiatum</name>
    <dbReference type="NCBI Taxonomy" id="269660"/>
    <lineage>
        <taxon>Bacteria</taxon>
        <taxon>Pseudomonadati</taxon>
        <taxon>Pseudomonadota</taxon>
        <taxon>Alphaproteobacteria</taxon>
        <taxon>Hyphomicrobiales</taxon>
        <taxon>Methylobacteriaceae</taxon>
        <taxon>Methylobacterium</taxon>
    </lineage>
</organism>
<proteinExistence type="predicted"/>
<comment type="caution">
    <text evidence="1">The sequence shown here is derived from an EMBL/GenBank/DDBJ whole genome shotgun (WGS) entry which is preliminary data.</text>
</comment>
<name>A0AAJ1U009_9HYPH</name>
<dbReference type="SMART" id="SM00671">
    <property type="entry name" value="SEL1"/>
    <property type="match status" value="4"/>
</dbReference>
<dbReference type="Proteomes" id="UP001223420">
    <property type="component" value="Unassembled WGS sequence"/>
</dbReference>
<dbReference type="Pfam" id="PF08238">
    <property type="entry name" value="Sel1"/>
    <property type="match status" value="5"/>
</dbReference>
<dbReference type="EMBL" id="JAUSWL010000017">
    <property type="protein sequence ID" value="MDQ0546782.1"/>
    <property type="molecule type" value="Genomic_DNA"/>
</dbReference>
<protein>
    <submittedName>
        <fullName evidence="1">TPR repeat protein</fullName>
    </submittedName>
</protein>
<accession>A0AAJ1U009</accession>
<dbReference type="AlphaFoldDB" id="A0AAJ1U009"/>
<evidence type="ECO:0000313" key="2">
    <source>
        <dbReference type="Proteomes" id="UP001223420"/>
    </source>
</evidence>
<evidence type="ECO:0000313" key="1">
    <source>
        <dbReference type="EMBL" id="MDQ0546782.1"/>
    </source>
</evidence>
<gene>
    <name evidence="1" type="ORF">QO001_005734</name>
</gene>